<comment type="caution">
    <text evidence="5">The sequence shown here is derived from an EMBL/GenBank/DDBJ whole genome shotgun (WGS) entry which is preliminary data.</text>
</comment>
<accession>C2FU72</accession>
<feature type="domain" description="TonB-dependent receptor-like beta-barrel" evidence="4">
    <location>
        <begin position="3"/>
        <end position="98"/>
    </location>
</feature>
<dbReference type="Proteomes" id="UP000006241">
    <property type="component" value="Unassembled WGS sequence"/>
</dbReference>
<dbReference type="InterPro" id="IPR036942">
    <property type="entry name" value="Beta-barrel_TonB_sf"/>
</dbReference>
<name>C2FU72_SPHSI</name>
<sequence>MLNYAYTDAKISKYNDAARIGQMLYGTARHIANSWLTYTVQDGGFRGLGVSTGFKLQTKRAAWPVTKEKYLPDNFFSIDAGMSYKRDNYNIALVVNNVINRYNYVGFYPGAWGYKHYGWRAMPPTNFRLSLGYSF</sequence>
<evidence type="ECO:0000256" key="3">
    <source>
        <dbReference type="ARBA" id="ARBA00023237"/>
    </source>
</evidence>
<dbReference type="SUPFAM" id="SSF56935">
    <property type="entry name" value="Porins"/>
    <property type="match status" value="1"/>
</dbReference>
<keyword evidence="2" id="KW-0472">Membrane</keyword>
<reference evidence="5 6" key="1">
    <citation type="submission" date="2009-01" db="EMBL/GenBank/DDBJ databases">
        <authorList>
            <person name="Qin X."/>
            <person name="Bachman B."/>
            <person name="Battles P."/>
            <person name="Bell A."/>
            <person name="Bess C."/>
            <person name="Bickham C."/>
            <person name="Chaboub L."/>
            <person name="Chen D."/>
            <person name="Coyle M."/>
            <person name="Deiros D.R."/>
            <person name="Dinh H."/>
            <person name="Forbes L."/>
            <person name="Fowler G."/>
            <person name="Francisco L."/>
            <person name="Fu Q."/>
            <person name="Gubbala S."/>
            <person name="Hale W."/>
            <person name="Han Y."/>
            <person name="Hemphill L."/>
            <person name="Highlander S.K."/>
            <person name="Hirani K."/>
            <person name="Hogues M."/>
            <person name="Jackson L."/>
            <person name="Jakkamsetti A."/>
            <person name="Javaid M."/>
            <person name="Jiang H."/>
            <person name="Korchina V."/>
            <person name="Kovar C."/>
            <person name="Lara F."/>
            <person name="Lee S."/>
            <person name="Mata R."/>
            <person name="Mathew T."/>
            <person name="Moen C."/>
            <person name="Morales K."/>
            <person name="Munidasa M."/>
            <person name="Nazareth L."/>
            <person name="Ngo R."/>
            <person name="Nguyen L."/>
            <person name="Okwuonu G."/>
            <person name="Ongeri F."/>
            <person name="Patil S."/>
            <person name="Petrosino J."/>
            <person name="Pham C."/>
            <person name="Pham P."/>
            <person name="Pu L.-L."/>
            <person name="Puazo M."/>
            <person name="Raj R."/>
            <person name="Reid J."/>
            <person name="Rouhana J."/>
            <person name="Saada N."/>
            <person name="Shang Y."/>
            <person name="Simmons D."/>
            <person name="Thornton R."/>
            <person name="Warren J."/>
            <person name="Weissenberger G."/>
            <person name="Zhang J."/>
            <person name="Zhang L."/>
            <person name="Zhou C."/>
            <person name="Zhu D."/>
            <person name="Muzny D."/>
            <person name="Worley K."/>
            <person name="Gibbs R."/>
        </authorList>
    </citation>
    <scope>NUCLEOTIDE SEQUENCE [LARGE SCALE GENOMIC DNA]</scope>
    <source>
        <strain evidence="5 6">ATCC 33300</strain>
    </source>
</reference>
<dbReference type="AlphaFoldDB" id="C2FU72"/>
<organism evidence="5 6">
    <name type="scientific">Sphingobacterium spiritivorum ATCC 33300</name>
    <dbReference type="NCBI Taxonomy" id="525372"/>
    <lineage>
        <taxon>Bacteria</taxon>
        <taxon>Pseudomonadati</taxon>
        <taxon>Bacteroidota</taxon>
        <taxon>Sphingobacteriia</taxon>
        <taxon>Sphingobacteriales</taxon>
        <taxon>Sphingobacteriaceae</taxon>
        <taxon>Sphingobacterium</taxon>
    </lineage>
</organism>
<evidence type="ECO:0000256" key="1">
    <source>
        <dbReference type="ARBA" id="ARBA00004442"/>
    </source>
</evidence>
<protein>
    <submittedName>
        <fullName evidence="5">Outer membrane insertion signal domain protein</fullName>
    </submittedName>
</protein>
<dbReference type="EMBL" id="ACHB01000021">
    <property type="protein sequence ID" value="EEI93450.1"/>
    <property type="molecule type" value="Genomic_DNA"/>
</dbReference>
<dbReference type="Gene3D" id="2.40.170.20">
    <property type="entry name" value="TonB-dependent receptor, beta-barrel domain"/>
    <property type="match status" value="1"/>
</dbReference>
<keyword evidence="3" id="KW-0998">Cell outer membrane</keyword>
<dbReference type="HOGENOM" id="CLU_1884459_0_0_10"/>
<evidence type="ECO:0000256" key="2">
    <source>
        <dbReference type="ARBA" id="ARBA00023136"/>
    </source>
</evidence>
<dbReference type="InterPro" id="IPR000531">
    <property type="entry name" value="Beta-barrel_TonB"/>
</dbReference>
<dbReference type="Pfam" id="PF00593">
    <property type="entry name" value="TonB_dep_Rec_b-barrel"/>
    <property type="match status" value="1"/>
</dbReference>
<proteinExistence type="predicted"/>
<evidence type="ECO:0000313" key="5">
    <source>
        <dbReference type="EMBL" id="EEI93450.1"/>
    </source>
</evidence>
<gene>
    <name evidence="5" type="ORF">HMPREF0765_0878</name>
</gene>
<evidence type="ECO:0000259" key="4">
    <source>
        <dbReference type="Pfam" id="PF00593"/>
    </source>
</evidence>
<evidence type="ECO:0000313" key="6">
    <source>
        <dbReference type="Proteomes" id="UP000006241"/>
    </source>
</evidence>
<dbReference type="GO" id="GO:0009279">
    <property type="term" value="C:cell outer membrane"/>
    <property type="evidence" value="ECO:0007669"/>
    <property type="project" value="UniProtKB-SubCell"/>
</dbReference>
<comment type="subcellular location">
    <subcellularLocation>
        <location evidence="1">Cell outer membrane</location>
    </subcellularLocation>
</comment>